<feature type="region of interest" description="Disordered" evidence="1">
    <location>
        <begin position="184"/>
        <end position="222"/>
    </location>
</feature>
<organism evidence="2">
    <name type="scientific">viral metagenome</name>
    <dbReference type="NCBI Taxonomy" id="1070528"/>
    <lineage>
        <taxon>unclassified sequences</taxon>
        <taxon>metagenomes</taxon>
        <taxon>organismal metagenomes</taxon>
    </lineage>
</organism>
<sequence length="284" mass="33476">MNVLDNYKEELLNLGDPQPIDDDDLHYCKFNYNHMPFMVKTNKICQFVLKKNRDNYVNISITSKDYLLWFETLYKSCIELVAERSEDWFDEPMTVSEVENAFINPLKSNIKGECFDIRCATDEDRLHIVDTKDNVYSLEELSNCNVIPTFHIKGLKVNSKYFGLDIEVNNLLVILEDLDDETHQTHENVPTPIPHKESKTEPKEMKNEKEEKKDLEKDELNEVSIPTDNLEEMSMDIESNGFYEIYELLDEKIKENVIQNLEKIFNKKKIKVNLELTDIFDEEE</sequence>
<dbReference type="EMBL" id="MN739520">
    <property type="protein sequence ID" value="QHT10347.1"/>
    <property type="molecule type" value="Genomic_DNA"/>
</dbReference>
<proteinExistence type="predicted"/>
<evidence type="ECO:0000256" key="1">
    <source>
        <dbReference type="SAM" id="MobiDB-lite"/>
    </source>
</evidence>
<dbReference type="AlphaFoldDB" id="A0A6C0D1F1"/>
<feature type="compositionally biased region" description="Basic and acidic residues" evidence="1">
    <location>
        <begin position="194"/>
        <end position="220"/>
    </location>
</feature>
<protein>
    <submittedName>
        <fullName evidence="2">Uncharacterized protein</fullName>
    </submittedName>
</protein>
<evidence type="ECO:0000313" key="2">
    <source>
        <dbReference type="EMBL" id="QHT10347.1"/>
    </source>
</evidence>
<name>A0A6C0D1F1_9ZZZZ</name>
<reference evidence="2" key="1">
    <citation type="journal article" date="2020" name="Nature">
        <title>Giant virus diversity and host interactions through global metagenomics.</title>
        <authorList>
            <person name="Schulz F."/>
            <person name="Roux S."/>
            <person name="Paez-Espino D."/>
            <person name="Jungbluth S."/>
            <person name="Walsh D.A."/>
            <person name="Denef V.J."/>
            <person name="McMahon K.D."/>
            <person name="Konstantinidis K.T."/>
            <person name="Eloe-Fadrosh E.A."/>
            <person name="Kyrpides N.C."/>
            <person name="Woyke T."/>
        </authorList>
    </citation>
    <scope>NUCLEOTIDE SEQUENCE</scope>
    <source>
        <strain evidence="2">GVMAG-M-3300023174-107</strain>
    </source>
</reference>
<accession>A0A6C0D1F1</accession>